<dbReference type="InterPro" id="IPR000160">
    <property type="entry name" value="GGDEF_dom"/>
</dbReference>
<dbReference type="NCBIfam" id="TIGR00254">
    <property type="entry name" value="GGDEF"/>
    <property type="match status" value="1"/>
</dbReference>
<sequence length="516" mass="58058">MFRLNLQKLFLLLTVLAVLFTFANSYYTTYQVQKQRLIDSTLEANRVYAAKLAETTNNSLESSQKQLAYSAAVLAKDFTNEALLNEEVKRLFQQSNYFNSVSIVNSKAIVAAIFPLTIPVKGNTLSDGARQSFNTRKPLVTDPFIAPTGRYLASVSHPIYHENGDYLGYIAGTIYLNQDNMFFKLLGQHPYNDGSYLYVVSRQREIIYHHDQHRIGQHIENNPVLNAAVDGQWGSSIVVNSLGIPMIAGYAHIERAGWGIVAQRPFENSMAELDIQLMEVVLRSLPILLLTLLLIWLASRYITKPLQALADHAKDMDKSDAEHNINQIKAWYFEAFELKQATLRGLSTLNSKIYQLNEDSYTDPLTQLYNRRGLESVLSQWEEQKLSFAIIALDIDHFKLVNDTFGHDVGDEVLQNLSAIIRRSSNTKAILCRNGGEEFLILLPATSPHLAYRHAEKVRIEIAAFNMPTAGKITVSLGISFWDADSDNSIKTALKTADTALYQAKRQGRNCSVIAE</sequence>
<evidence type="ECO:0000256" key="3">
    <source>
        <dbReference type="ARBA" id="ARBA00012528"/>
    </source>
</evidence>
<dbReference type="GO" id="GO:0052621">
    <property type="term" value="F:diguanylate cyclase activity"/>
    <property type="evidence" value="ECO:0007669"/>
    <property type="project" value="UniProtKB-EC"/>
</dbReference>
<comment type="catalytic activity">
    <reaction evidence="8">
        <text>2 GTP = 3',3'-c-di-GMP + 2 diphosphate</text>
        <dbReference type="Rhea" id="RHEA:24898"/>
        <dbReference type="ChEBI" id="CHEBI:33019"/>
        <dbReference type="ChEBI" id="CHEBI:37565"/>
        <dbReference type="ChEBI" id="CHEBI:58805"/>
        <dbReference type="EC" id="2.7.7.65"/>
    </reaction>
</comment>
<keyword evidence="6 9" id="KW-1133">Transmembrane helix</keyword>
<evidence type="ECO:0000256" key="9">
    <source>
        <dbReference type="SAM" id="Phobius"/>
    </source>
</evidence>
<feature type="domain" description="GGDEF" evidence="10">
    <location>
        <begin position="386"/>
        <end position="516"/>
    </location>
</feature>
<dbReference type="InterPro" id="IPR050469">
    <property type="entry name" value="Diguanylate_Cyclase"/>
</dbReference>
<keyword evidence="5 9" id="KW-0812">Transmembrane</keyword>
<gene>
    <name evidence="11" type="ORF">HGG82_01195</name>
</gene>
<dbReference type="InterPro" id="IPR029787">
    <property type="entry name" value="Nucleotide_cyclase"/>
</dbReference>
<dbReference type="CDD" id="cd18773">
    <property type="entry name" value="PDC1_HK_sensor"/>
    <property type="match status" value="1"/>
</dbReference>
<dbReference type="CDD" id="cd18774">
    <property type="entry name" value="PDC2_HK_sensor"/>
    <property type="match status" value="1"/>
</dbReference>
<dbReference type="CDD" id="cd01949">
    <property type="entry name" value="GGDEF"/>
    <property type="match status" value="1"/>
</dbReference>
<evidence type="ECO:0000256" key="6">
    <source>
        <dbReference type="ARBA" id="ARBA00022989"/>
    </source>
</evidence>
<reference evidence="11 12" key="1">
    <citation type="submission" date="2020-04" db="EMBL/GenBank/DDBJ databases">
        <title>Marinomonas sp. M1K-6 isolated from the deep seawater of the Mariana Trench.</title>
        <authorList>
            <person name="Li Y."/>
        </authorList>
    </citation>
    <scope>NUCLEOTIDE SEQUENCE [LARGE SCALE GENOMIC DNA]</scope>
    <source>
        <strain evidence="11 12">M1K-6</strain>
    </source>
</reference>
<dbReference type="Pfam" id="PF02743">
    <property type="entry name" value="dCache_1"/>
    <property type="match status" value="1"/>
</dbReference>
<dbReference type="GO" id="GO:1902201">
    <property type="term" value="P:negative regulation of bacterial-type flagellum-dependent cell motility"/>
    <property type="evidence" value="ECO:0007669"/>
    <property type="project" value="TreeGrafter"/>
</dbReference>
<evidence type="ECO:0000313" key="12">
    <source>
        <dbReference type="Proteomes" id="UP000586067"/>
    </source>
</evidence>
<dbReference type="InterPro" id="IPR033479">
    <property type="entry name" value="dCache_1"/>
</dbReference>
<dbReference type="SMART" id="SM00267">
    <property type="entry name" value="GGDEF"/>
    <property type="match status" value="1"/>
</dbReference>
<dbReference type="PANTHER" id="PTHR45138:SF9">
    <property type="entry name" value="DIGUANYLATE CYCLASE DGCM-RELATED"/>
    <property type="match status" value="1"/>
</dbReference>
<dbReference type="PANTHER" id="PTHR45138">
    <property type="entry name" value="REGULATORY COMPONENTS OF SENSORY TRANSDUCTION SYSTEM"/>
    <property type="match status" value="1"/>
</dbReference>
<evidence type="ECO:0000256" key="1">
    <source>
        <dbReference type="ARBA" id="ARBA00001946"/>
    </source>
</evidence>
<name>A0A847R2W4_9GAMM</name>
<dbReference type="SUPFAM" id="SSF55073">
    <property type="entry name" value="Nucleotide cyclase"/>
    <property type="match status" value="1"/>
</dbReference>
<evidence type="ECO:0000256" key="8">
    <source>
        <dbReference type="ARBA" id="ARBA00034247"/>
    </source>
</evidence>
<evidence type="ECO:0000256" key="5">
    <source>
        <dbReference type="ARBA" id="ARBA00022692"/>
    </source>
</evidence>
<evidence type="ECO:0000313" key="11">
    <source>
        <dbReference type="EMBL" id="NLQ16236.1"/>
    </source>
</evidence>
<dbReference type="RefSeq" id="WP_168822211.1">
    <property type="nucleotide sequence ID" value="NZ_CP073013.1"/>
</dbReference>
<evidence type="ECO:0000256" key="4">
    <source>
        <dbReference type="ARBA" id="ARBA00022475"/>
    </source>
</evidence>
<dbReference type="EMBL" id="JABAEK010000001">
    <property type="protein sequence ID" value="NLQ16236.1"/>
    <property type="molecule type" value="Genomic_DNA"/>
</dbReference>
<keyword evidence="7 9" id="KW-0472">Membrane</keyword>
<dbReference type="Gene3D" id="6.10.340.10">
    <property type="match status" value="1"/>
</dbReference>
<keyword evidence="12" id="KW-1185">Reference proteome</keyword>
<dbReference type="Proteomes" id="UP000586067">
    <property type="component" value="Unassembled WGS sequence"/>
</dbReference>
<organism evidence="11 12">
    <name type="scientific">Marinomonas profundi</name>
    <dbReference type="NCBI Taxonomy" id="2726122"/>
    <lineage>
        <taxon>Bacteria</taxon>
        <taxon>Pseudomonadati</taxon>
        <taxon>Pseudomonadota</taxon>
        <taxon>Gammaproteobacteria</taxon>
        <taxon>Oceanospirillales</taxon>
        <taxon>Oceanospirillaceae</taxon>
        <taxon>Marinomonas</taxon>
    </lineage>
</organism>
<protein>
    <recommendedName>
        <fullName evidence="3">diguanylate cyclase</fullName>
        <ecNumber evidence="3">2.7.7.65</ecNumber>
    </recommendedName>
</protein>
<evidence type="ECO:0000259" key="10">
    <source>
        <dbReference type="PROSITE" id="PS50887"/>
    </source>
</evidence>
<accession>A0A847R2W4</accession>
<dbReference type="InterPro" id="IPR029151">
    <property type="entry name" value="Sensor-like_sf"/>
</dbReference>
<dbReference type="InterPro" id="IPR043128">
    <property type="entry name" value="Rev_trsase/Diguanyl_cyclase"/>
</dbReference>
<comment type="subcellular location">
    <subcellularLocation>
        <location evidence="2">Cell membrane</location>
        <topology evidence="2">Multi-pass membrane protein</topology>
    </subcellularLocation>
</comment>
<dbReference type="AlphaFoldDB" id="A0A847R2W4"/>
<evidence type="ECO:0000256" key="7">
    <source>
        <dbReference type="ARBA" id="ARBA00023136"/>
    </source>
</evidence>
<dbReference type="FunFam" id="3.30.70.270:FF:000001">
    <property type="entry name" value="Diguanylate cyclase domain protein"/>
    <property type="match status" value="1"/>
</dbReference>
<dbReference type="GO" id="GO:0005886">
    <property type="term" value="C:plasma membrane"/>
    <property type="evidence" value="ECO:0007669"/>
    <property type="project" value="UniProtKB-SubCell"/>
</dbReference>
<keyword evidence="4" id="KW-1003">Cell membrane</keyword>
<evidence type="ECO:0000256" key="2">
    <source>
        <dbReference type="ARBA" id="ARBA00004651"/>
    </source>
</evidence>
<dbReference type="Gene3D" id="3.30.450.20">
    <property type="entry name" value="PAS domain"/>
    <property type="match status" value="2"/>
</dbReference>
<comment type="caution">
    <text evidence="11">The sequence shown here is derived from an EMBL/GenBank/DDBJ whole genome shotgun (WGS) entry which is preliminary data.</text>
</comment>
<dbReference type="PROSITE" id="PS50887">
    <property type="entry name" value="GGDEF"/>
    <property type="match status" value="1"/>
</dbReference>
<dbReference type="Gene3D" id="3.30.70.270">
    <property type="match status" value="1"/>
</dbReference>
<comment type="cofactor">
    <cofactor evidence="1">
        <name>Mg(2+)</name>
        <dbReference type="ChEBI" id="CHEBI:18420"/>
    </cofactor>
</comment>
<dbReference type="EC" id="2.7.7.65" evidence="3"/>
<proteinExistence type="predicted"/>
<feature type="transmembrane region" description="Helical" evidence="9">
    <location>
        <begin position="280"/>
        <end position="298"/>
    </location>
</feature>
<dbReference type="Pfam" id="PF00990">
    <property type="entry name" value="GGDEF"/>
    <property type="match status" value="1"/>
</dbReference>
<dbReference type="SUPFAM" id="SSF103190">
    <property type="entry name" value="Sensory domain-like"/>
    <property type="match status" value="1"/>
</dbReference>
<dbReference type="GO" id="GO:0043709">
    <property type="term" value="P:cell adhesion involved in single-species biofilm formation"/>
    <property type="evidence" value="ECO:0007669"/>
    <property type="project" value="TreeGrafter"/>
</dbReference>